<dbReference type="Pfam" id="PF06445">
    <property type="entry name" value="GyrI-like"/>
    <property type="match status" value="1"/>
</dbReference>
<dbReference type="OrthoDB" id="4772335at2"/>
<evidence type="ECO:0000313" key="2">
    <source>
        <dbReference type="EMBL" id="SMD38179.1"/>
    </source>
</evidence>
<dbReference type="STRING" id="692418.SAMN04488029_3669"/>
<accession>A0A1W2GND6</accession>
<protein>
    <recommendedName>
        <fullName evidence="1">GyrI-like small molecule binding domain-containing protein</fullName>
    </recommendedName>
</protein>
<dbReference type="Proteomes" id="UP000192472">
    <property type="component" value="Unassembled WGS sequence"/>
</dbReference>
<evidence type="ECO:0000259" key="1">
    <source>
        <dbReference type="Pfam" id="PF06445"/>
    </source>
</evidence>
<evidence type="ECO:0000313" key="3">
    <source>
        <dbReference type="Proteomes" id="UP000192472"/>
    </source>
</evidence>
<dbReference type="SUPFAM" id="SSF55136">
    <property type="entry name" value="Probable bacterial effector-binding domain"/>
    <property type="match status" value="1"/>
</dbReference>
<dbReference type="RefSeq" id="WP_084374289.1">
    <property type="nucleotide sequence ID" value="NZ_FWYF01000004.1"/>
</dbReference>
<dbReference type="AlphaFoldDB" id="A0A1W2GND6"/>
<proteinExistence type="predicted"/>
<gene>
    <name evidence="2" type="ORF">SAMN04488029_3669</name>
</gene>
<organism evidence="2 3">
    <name type="scientific">Reichenbachiella faecimaris</name>
    <dbReference type="NCBI Taxonomy" id="692418"/>
    <lineage>
        <taxon>Bacteria</taxon>
        <taxon>Pseudomonadati</taxon>
        <taxon>Bacteroidota</taxon>
        <taxon>Cytophagia</taxon>
        <taxon>Cytophagales</taxon>
        <taxon>Reichenbachiellaceae</taxon>
        <taxon>Reichenbachiella</taxon>
    </lineage>
</organism>
<dbReference type="Gene3D" id="3.20.80.10">
    <property type="entry name" value="Regulatory factor, effector binding domain"/>
    <property type="match status" value="1"/>
</dbReference>
<dbReference type="PIRSF" id="PIRSF031644">
    <property type="entry name" value="UCP031644"/>
    <property type="match status" value="1"/>
</dbReference>
<feature type="domain" description="GyrI-like small molecule binding" evidence="1">
    <location>
        <begin position="23"/>
        <end position="194"/>
    </location>
</feature>
<name>A0A1W2GND6_REIFA</name>
<dbReference type="InterPro" id="IPR008319">
    <property type="entry name" value="GyrI-like_CCH_Lin2189-like"/>
</dbReference>
<reference evidence="2 3" key="1">
    <citation type="submission" date="2017-04" db="EMBL/GenBank/DDBJ databases">
        <authorList>
            <person name="Afonso C.L."/>
            <person name="Miller P.J."/>
            <person name="Scott M.A."/>
            <person name="Spackman E."/>
            <person name="Goraichik I."/>
            <person name="Dimitrov K.M."/>
            <person name="Suarez D.L."/>
            <person name="Swayne D.E."/>
        </authorList>
    </citation>
    <scope>NUCLEOTIDE SEQUENCE [LARGE SCALE GENOMIC DNA]</scope>
    <source>
        <strain evidence="2 3">DSM 26133</strain>
    </source>
</reference>
<dbReference type="InterPro" id="IPR029442">
    <property type="entry name" value="GyrI-like"/>
</dbReference>
<dbReference type="EMBL" id="FWYF01000004">
    <property type="protein sequence ID" value="SMD38179.1"/>
    <property type="molecule type" value="Genomic_DNA"/>
</dbReference>
<sequence>MEKINLIKEYPAYYKANGNPVEIEVEQINCLTISGIGAPDGASFQNSIGALYAVAYTVKKYSTSDQRDFVVPKLEAFWWVEEGLVFEETPQEDWHWQLMIRMPEFVTNDPVDQAVEEVIKKKQIVLANEVQLKPIHEGKSVQVLHKGSYDEEGPSINKIMEYMKINGLQMNGHHHEIYISDPTKTPEEKLKTIIRYAVK</sequence>
<dbReference type="InterPro" id="IPR011256">
    <property type="entry name" value="Reg_factor_effector_dom_sf"/>
</dbReference>
<keyword evidence="3" id="KW-1185">Reference proteome</keyword>